<dbReference type="Pfam" id="PF13516">
    <property type="entry name" value="LRR_6"/>
    <property type="match status" value="4"/>
</dbReference>
<protein>
    <recommendedName>
        <fullName evidence="1">F-box/LRR-repeat protein 15-like leucin rich repeat domain-containing protein</fullName>
    </recommendedName>
</protein>
<reference evidence="3" key="2">
    <citation type="submission" date="2022-03" db="EMBL/GenBank/DDBJ databases">
        <title>Draft title - Genomic analysis of global carrot germplasm unveils the trajectory of domestication and the origin of high carotenoid orange carrot.</title>
        <authorList>
            <person name="Iorizzo M."/>
            <person name="Ellison S."/>
            <person name="Senalik D."/>
            <person name="Macko-Podgorni A."/>
            <person name="Grzebelus D."/>
            <person name="Bostan H."/>
            <person name="Rolling W."/>
            <person name="Curaba J."/>
            <person name="Simon P."/>
        </authorList>
    </citation>
    <scope>NUCLEOTIDE SEQUENCE</scope>
    <source>
        <tissue evidence="3">Leaf</tissue>
    </source>
</reference>
<evidence type="ECO:0000259" key="1">
    <source>
        <dbReference type="Pfam" id="PF25372"/>
    </source>
</evidence>
<dbReference type="AlphaFoldDB" id="A0A162A4Y5"/>
<dbReference type="InterPro" id="IPR001611">
    <property type="entry name" value="Leu-rich_rpt"/>
</dbReference>
<dbReference type="SUPFAM" id="SSF52047">
    <property type="entry name" value="RNI-like"/>
    <property type="match status" value="3"/>
</dbReference>
<accession>A0A162A4Y5</accession>
<dbReference type="Proteomes" id="UP000077755">
    <property type="component" value="Chromosome 5"/>
</dbReference>
<dbReference type="KEGG" id="dcr:108223788"/>
<dbReference type="PANTHER" id="PTHR13318">
    <property type="entry name" value="PARTNER OF PAIRED, ISOFORM B-RELATED"/>
    <property type="match status" value="1"/>
</dbReference>
<evidence type="ECO:0000313" key="2">
    <source>
        <dbReference type="EMBL" id="KZM95420.1"/>
    </source>
</evidence>
<feature type="domain" description="F-box/LRR-repeat protein 15-like leucin rich repeat" evidence="1">
    <location>
        <begin position="126"/>
        <end position="273"/>
    </location>
</feature>
<name>A0A162A4Y5_DAUCS</name>
<dbReference type="InterPro" id="IPR036047">
    <property type="entry name" value="F-box-like_dom_sf"/>
</dbReference>
<dbReference type="SMART" id="SM00367">
    <property type="entry name" value="LRR_CC"/>
    <property type="match status" value="18"/>
</dbReference>
<evidence type="ECO:0000313" key="4">
    <source>
        <dbReference type="Proteomes" id="UP000077755"/>
    </source>
</evidence>
<sequence length="663" mass="73110">MKRQRASPESNLDFFGSVSEELVFLILDHLQDSPFDSKSFSLVCKSFHKLESLHRKTLKPLHSKHLPKILNRYPCITDLDLSLCPRITDESLMGIALIYKKMLRSINLSRSKSFTHLGLSSLVKNCSSLVDIDLSNAEDLKDSSLAALAEAKNLERLCLARCKLITDIGIGCVAVGCRNLRFLSLRWCLGVGDLGVGLIAVKCKEMQSLDLSYLPITEKCLQQVVKLEHLEHLVLEGCIAIDDDSLADLQLGFKAIKNLNISSCENVSHVGLKSLIIEPLQQLNLAYGSPVTLALAKSLQKCSTLQSVKLDGCQITPCGLKAIGNWCASLKELSLSKCMGVTDEGLSSIVTTHKDIRKLDITCCRKITHRSIVQITNSCSSLTSFRMESCTLVPRESFVLIGQRCHFLEELDLTDNEVDDEGLKSISRCSKLSSLKLGICLNITDYGLSHIGMSCSKLTELDLYRCAAITDKGILAISDGCSNLRMINIAYCNDITDISLISMSKCSKMHTFESRGCPLITSLGLAALAVGCKQLTKLDLKKCYRIDDLGMVPLAHFCQNLRQINLSYSSVTDVGLLTLASLSCLQSLTILHVKGLTPSRLSAALLACGGLTKVKLHASINSLLPLPFFRYLEARGCSFQWRDKEFQAELDPKCWKLVRDDTE</sequence>
<dbReference type="InterPro" id="IPR057207">
    <property type="entry name" value="FBXL15_LRR"/>
</dbReference>
<keyword evidence="4" id="KW-1185">Reference proteome</keyword>
<reference evidence="2" key="1">
    <citation type="journal article" date="2016" name="Nat. Genet.">
        <title>A high-quality carrot genome assembly provides new insights into carotenoid accumulation and asterid genome evolution.</title>
        <authorList>
            <person name="Iorizzo M."/>
            <person name="Ellison S."/>
            <person name="Senalik D."/>
            <person name="Zeng P."/>
            <person name="Satapoomin P."/>
            <person name="Huang J."/>
            <person name="Bowman M."/>
            <person name="Iovene M."/>
            <person name="Sanseverino W."/>
            <person name="Cavagnaro P."/>
            <person name="Yildiz M."/>
            <person name="Macko-Podgorni A."/>
            <person name="Moranska E."/>
            <person name="Grzebelus E."/>
            <person name="Grzebelus D."/>
            <person name="Ashrafi H."/>
            <person name="Zheng Z."/>
            <person name="Cheng S."/>
            <person name="Spooner D."/>
            <person name="Van Deynze A."/>
            <person name="Simon P."/>
        </authorList>
    </citation>
    <scope>NUCLEOTIDE SEQUENCE [LARGE SCALE GENOMIC DNA]</scope>
    <source>
        <tissue evidence="2">Leaf</tissue>
    </source>
</reference>
<dbReference type="InterPro" id="IPR032675">
    <property type="entry name" value="LRR_dom_sf"/>
</dbReference>
<dbReference type="PANTHER" id="PTHR13318:SF105">
    <property type="entry name" value="F-BOX_LRR-REPEAT PROTEIN 3"/>
    <property type="match status" value="1"/>
</dbReference>
<proteinExistence type="predicted"/>
<dbReference type="FunFam" id="3.80.10.10:FF:000276">
    <property type="entry name" value="F-box/LRR-repeat protein 3"/>
    <property type="match status" value="1"/>
</dbReference>
<feature type="domain" description="F-box/LRR-repeat protein 15-like leucin rich repeat" evidence="1">
    <location>
        <begin position="376"/>
        <end position="476"/>
    </location>
</feature>
<dbReference type="EMBL" id="LNRQ01000005">
    <property type="protein sequence ID" value="KZM95420.1"/>
    <property type="molecule type" value="Genomic_DNA"/>
</dbReference>
<dbReference type="SUPFAM" id="SSF81383">
    <property type="entry name" value="F-box domain"/>
    <property type="match status" value="1"/>
</dbReference>
<dbReference type="Pfam" id="PF25372">
    <property type="entry name" value="DUF7885"/>
    <property type="match status" value="3"/>
</dbReference>
<dbReference type="GO" id="GO:0019005">
    <property type="term" value="C:SCF ubiquitin ligase complex"/>
    <property type="evidence" value="ECO:0007669"/>
    <property type="project" value="TreeGrafter"/>
</dbReference>
<dbReference type="GO" id="GO:0031146">
    <property type="term" value="P:SCF-dependent proteasomal ubiquitin-dependent protein catabolic process"/>
    <property type="evidence" value="ECO:0007669"/>
    <property type="project" value="TreeGrafter"/>
</dbReference>
<dbReference type="OMA" id="ITHMEAR"/>
<feature type="domain" description="F-box/LRR-repeat protein 15-like leucin rich repeat" evidence="1">
    <location>
        <begin position="480"/>
        <end position="553"/>
    </location>
</feature>
<dbReference type="EMBL" id="CP093347">
    <property type="protein sequence ID" value="WOH01969.1"/>
    <property type="molecule type" value="Genomic_DNA"/>
</dbReference>
<evidence type="ECO:0000313" key="3">
    <source>
        <dbReference type="EMBL" id="WOH01969.1"/>
    </source>
</evidence>
<gene>
    <name evidence="2" type="ORF">DCAR_018662</name>
    <name evidence="3" type="ORF">DCAR_0521356</name>
</gene>
<dbReference type="Gene3D" id="3.80.10.10">
    <property type="entry name" value="Ribonuclease Inhibitor"/>
    <property type="match status" value="3"/>
</dbReference>
<dbReference type="Gramene" id="KZM95420">
    <property type="protein sequence ID" value="KZM95420"/>
    <property type="gene ID" value="DCAR_018662"/>
</dbReference>
<organism evidence="2">
    <name type="scientific">Daucus carota subsp. sativus</name>
    <name type="common">Carrot</name>
    <dbReference type="NCBI Taxonomy" id="79200"/>
    <lineage>
        <taxon>Eukaryota</taxon>
        <taxon>Viridiplantae</taxon>
        <taxon>Streptophyta</taxon>
        <taxon>Embryophyta</taxon>
        <taxon>Tracheophyta</taxon>
        <taxon>Spermatophyta</taxon>
        <taxon>Magnoliopsida</taxon>
        <taxon>eudicotyledons</taxon>
        <taxon>Gunneridae</taxon>
        <taxon>Pentapetalae</taxon>
        <taxon>asterids</taxon>
        <taxon>campanulids</taxon>
        <taxon>Apiales</taxon>
        <taxon>Apiaceae</taxon>
        <taxon>Apioideae</taxon>
        <taxon>Scandiceae</taxon>
        <taxon>Daucinae</taxon>
        <taxon>Daucus</taxon>
        <taxon>Daucus sect. Daucus</taxon>
    </lineage>
</organism>
<dbReference type="OrthoDB" id="550575at2759"/>
<dbReference type="InterPro" id="IPR006553">
    <property type="entry name" value="Leu-rich_rpt_Cys-con_subtyp"/>
</dbReference>